<keyword evidence="5" id="KW-0769">Symport</keyword>
<evidence type="ECO:0000256" key="3">
    <source>
        <dbReference type="ARBA" id="ARBA00022448"/>
    </source>
</evidence>
<reference evidence="10" key="1">
    <citation type="submission" date="2020-11" db="EMBL/GenBank/DDBJ databases">
        <authorList>
            <person name="Tran Van P."/>
        </authorList>
    </citation>
    <scope>NUCLEOTIDE SEQUENCE</scope>
</reference>
<evidence type="ECO:0000256" key="5">
    <source>
        <dbReference type="ARBA" id="ARBA00022847"/>
    </source>
</evidence>
<dbReference type="InterPro" id="IPR037272">
    <property type="entry name" value="SNS_sf"/>
</dbReference>
<comment type="similarity">
    <text evidence="2">Belongs to the sodium:neurotransmitter symporter (SNF) (TC 2.A.22) family.</text>
</comment>
<dbReference type="AlphaFoldDB" id="A0A7R9QZU5"/>
<dbReference type="SUPFAM" id="SSF161070">
    <property type="entry name" value="SNF-like"/>
    <property type="match status" value="1"/>
</dbReference>
<organism evidence="10">
    <name type="scientific">Oppiella nova</name>
    <dbReference type="NCBI Taxonomy" id="334625"/>
    <lineage>
        <taxon>Eukaryota</taxon>
        <taxon>Metazoa</taxon>
        <taxon>Ecdysozoa</taxon>
        <taxon>Arthropoda</taxon>
        <taxon>Chelicerata</taxon>
        <taxon>Arachnida</taxon>
        <taxon>Acari</taxon>
        <taxon>Acariformes</taxon>
        <taxon>Sarcoptiformes</taxon>
        <taxon>Oribatida</taxon>
        <taxon>Brachypylina</taxon>
        <taxon>Oppioidea</taxon>
        <taxon>Oppiidae</taxon>
        <taxon>Oppiella</taxon>
    </lineage>
</organism>
<evidence type="ECO:0000256" key="6">
    <source>
        <dbReference type="ARBA" id="ARBA00022989"/>
    </source>
</evidence>
<evidence type="ECO:0008006" key="12">
    <source>
        <dbReference type="Google" id="ProtNLM"/>
    </source>
</evidence>
<feature type="binding site" evidence="8">
    <location>
        <position position="54"/>
    </location>
    <ligand>
        <name>Na(+)</name>
        <dbReference type="ChEBI" id="CHEBI:29101"/>
        <label>1</label>
    </ligand>
</feature>
<name>A0A7R9QZU5_9ACAR</name>
<feature type="binding site" evidence="8">
    <location>
        <position position="57"/>
    </location>
    <ligand>
        <name>Na(+)</name>
        <dbReference type="ChEBI" id="CHEBI:29101"/>
        <label>1</label>
    </ligand>
</feature>
<dbReference type="GO" id="GO:0006865">
    <property type="term" value="P:amino acid transport"/>
    <property type="evidence" value="ECO:0007669"/>
    <property type="project" value="TreeGrafter"/>
</dbReference>
<dbReference type="PANTHER" id="PTHR11616:SF240">
    <property type="entry name" value="BLOATED TUBULES, ISOFORM B-RELATED"/>
    <property type="match status" value="1"/>
</dbReference>
<feature type="binding site" evidence="8">
    <location>
        <position position="61"/>
    </location>
    <ligand>
        <name>Na(+)</name>
        <dbReference type="ChEBI" id="CHEBI:29101"/>
        <label>1</label>
    </ligand>
</feature>
<evidence type="ECO:0000256" key="9">
    <source>
        <dbReference type="SAM" id="Phobius"/>
    </source>
</evidence>
<dbReference type="OrthoDB" id="6581954at2759"/>
<dbReference type="InterPro" id="IPR000175">
    <property type="entry name" value="Na/ntran_symport"/>
</dbReference>
<evidence type="ECO:0000313" key="10">
    <source>
        <dbReference type="EMBL" id="CAD7663149.1"/>
    </source>
</evidence>
<keyword evidence="8" id="KW-0915">Sodium</keyword>
<keyword evidence="8" id="KW-0479">Metal-binding</keyword>
<dbReference type="PROSITE" id="PS50267">
    <property type="entry name" value="NA_NEUROTRAN_SYMP_3"/>
    <property type="match status" value="1"/>
</dbReference>
<feature type="transmembrane region" description="Helical" evidence="9">
    <location>
        <begin position="76"/>
        <end position="96"/>
    </location>
</feature>
<dbReference type="GO" id="GO:0005886">
    <property type="term" value="C:plasma membrane"/>
    <property type="evidence" value="ECO:0007669"/>
    <property type="project" value="TreeGrafter"/>
</dbReference>
<dbReference type="GO" id="GO:0035725">
    <property type="term" value="P:sodium ion transmembrane transport"/>
    <property type="evidence" value="ECO:0007669"/>
    <property type="project" value="TreeGrafter"/>
</dbReference>
<comment type="subcellular location">
    <subcellularLocation>
        <location evidence="1">Membrane</location>
        <topology evidence="1">Multi-pass membrane protein</topology>
    </subcellularLocation>
</comment>
<keyword evidence="11" id="KW-1185">Reference proteome</keyword>
<dbReference type="EMBL" id="OC945926">
    <property type="protein sequence ID" value="CAD7663149.1"/>
    <property type="molecule type" value="Genomic_DNA"/>
</dbReference>
<dbReference type="GO" id="GO:0046872">
    <property type="term" value="F:metal ion binding"/>
    <property type="evidence" value="ECO:0007669"/>
    <property type="project" value="UniProtKB-KW"/>
</dbReference>
<dbReference type="Pfam" id="PF00209">
    <property type="entry name" value="SNF"/>
    <property type="match status" value="1"/>
</dbReference>
<dbReference type="GO" id="GO:0015293">
    <property type="term" value="F:symporter activity"/>
    <property type="evidence" value="ECO:0007669"/>
    <property type="project" value="UniProtKB-KW"/>
</dbReference>
<evidence type="ECO:0000256" key="4">
    <source>
        <dbReference type="ARBA" id="ARBA00022692"/>
    </source>
</evidence>
<evidence type="ECO:0000256" key="1">
    <source>
        <dbReference type="ARBA" id="ARBA00004141"/>
    </source>
</evidence>
<evidence type="ECO:0000256" key="2">
    <source>
        <dbReference type="ARBA" id="ARBA00006459"/>
    </source>
</evidence>
<keyword evidence="6 9" id="KW-1133">Transmembrane helix</keyword>
<dbReference type="Proteomes" id="UP000728032">
    <property type="component" value="Unassembled WGS sequence"/>
</dbReference>
<dbReference type="EMBL" id="CAJPVJ010031101">
    <property type="protein sequence ID" value="CAG2180286.1"/>
    <property type="molecule type" value="Genomic_DNA"/>
</dbReference>
<protein>
    <recommendedName>
        <fullName evidence="12">Transporter</fullName>
    </recommendedName>
</protein>
<evidence type="ECO:0000256" key="8">
    <source>
        <dbReference type="PIRSR" id="PIRSR600175-1"/>
    </source>
</evidence>
<proteinExistence type="inferred from homology"/>
<keyword evidence="7 9" id="KW-0472">Membrane</keyword>
<gene>
    <name evidence="10" type="ORF">ONB1V03_LOCUS19709</name>
</gene>
<feature type="non-terminal residue" evidence="10">
    <location>
        <position position="109"/>
    </location>
</feature>
<keyword evidence="4 9" id="KW-0812">Transmembrane</keyword>
<keyword evidence="3" id="KW-0813">Transport</keyword>
<feature type="binding site" evidence="8">
    <location>
        <position position="56"/>
    </location>
    <ligand>
        <name>Na(+)</name>
        <dbReference type="ChEBI" id="CHEBI:29101"/>
        <label>1</label>
    </ligand>
</feature>
<evidence type="ECO:0000256" key="7">
    <source>
        <dbReference type="ARBA" id="ARBA00023136"/>
    </source>
</evidence>
<sequence>MTTSLALTEINGNRYEINTKNGNIAQRTGPTAPAPKQTRDQWGGQIEFLLACLGNAVGLGNCWRFPYLCYKNGGVAVYYNMIIAWTLFYFVGSFLGQDWQHCGQHFNTL</sequence>
<dbReference type="PANTHER" id="PTHR11616">
    <property type="entry name" value="SODIUM/CHLORIDE DEPENDENT TRANSPORTER"/>
    <property type="match status" value="1"/>
</dbReference>
<evidence type="ECO:0000313" key="11">
    <source>
        <dbReference type="Proteomes" id="UP000728032"/>
    </source>
</evidence>
<accession>A0A7R9QZU5</accession>